<dbReference type="Pfam" id="PF09739">
    <property type="entry name" value="MCM_bind"/>
    <property type="match status" value="2"/>
</dbReference>
<evidence type="ECO:0000313" key="7">
    <source>
        <dbReference type="Proteomes" id="UP001186944"/>
    </source>
</evidence>
<sequence length="494" mass="54624">MFDPEFYLGLYEVRDKETNQSSMKSGKFKDIAECAVINSYADKVGKHTAQPSTSQCSSRSKRSLDDNIGDSKPSVSSEDSTHVSMETGGSTEQASGSGDTNMDAKKTKTHTIPESTPLSKPDLNFPLPGEDGLSCLVKIYDEVDTFAVNDMVEFVGVLSVDPSLANFSTSTESDGVQSSVEGLEETMEERHAHAPPPSLVPRIHTVVSLKMNHNNPQLHLASQDHFKQELEKLQSEVSILRGQIMSTLEHALFGDKLAAEYFLCHLISSVYGRADVMPLGKFSLNLTQCPAASNYGELIYTFLSAMVTKSHLLPLTIDNMNSLRLCPEKDYTANRLRSGVLQLAADTALVVDETKLQPGQLQATGVKNLTALGTLISWQKVEYDFSYHKQDFISNVSVLIISEAKSILPSDCMVPLVPEVTPTNLREHFSSLDSVLTPEFLQKVRTFITLTRQVPYSVTDDVQKAIQDDFVEMRKDDPKNMTVDDLHTLLNFVR</sequence>
<evidence type="ECO:0000256" key="2">
    <source>
        <dbReference type="ARBA" id="ARBA00007925"/>
    </source>
</evidence>
<comment type="subcellular location">
    <subcellularLocation>
        <location evidence="1">Nucleus</location>
    </subcellularLocation>
</comment>
<reference evidence="6" key="1">
    <citation type="submission" date="2019-08" db="EMBL/GenBank/DDBJ databases">
        <title>The improved chromosome-level genome for the pearl oyster Pinctada fucata martensii using PacBio sequencing and Hi-C.</title>
        <authorList>
            <person name="Zheng Z."/>
        </authorList>
    </citation>
    <scope>NUCLEOTIDE SEQUENCE</scope>
    <source>
        <strain evidence="6">ZZ-2019</strain>
        <tissue evidence="6">Adductor muscle</tissue>
    </source>
</reference>
<dbReference type="Proteomes" id="UP001186944">
    <property type="component" value="Unassembled WGS sequence"/>
</dbReference>
<keyword evidence="4" id="KW-0539">Nucleus</keyword>
<comment type="caution">
    <text evidence="6">The sequence shown here is derived from an EMBL/GenBank/DDBJ whole genome shotgun (WGS) entry which is preliminary data.</text>
</comment>
<proteinExistence type="inferred from homology"/>
<evidence type="ECO:0000313" key="6">
    <source>
        <dbReference type="EMBL" id="KAK3096183.1"/>
    </source>
</evidence>
<keyword evidence="7" id="KW-1185">Reference proteome</keyword>
<name>A0AA89C231_PINIB</name>
<evidence type="ECO:0000256" key="4">
    <source>
        <dbReference type="ARBA" id="ARBA00023242"/>
    </source>
</evidence>
<dbReference type="PANTHER" id="PTHR13489:SF0">
    <property type="entry name" value="MINI-CHROMOSOME MAINTENANCE COMPLEX-BINDING PROTEIN"/>
    <property type="match status" value="1"/>
</dbReference>
<dbReference type="GO" id="GO:0006261">
    <property type="term" value="P:DNA-templated DNA replication"/>
    <property type="evidence" value="ECO:0007669"/>
    <property type="project" value="TreeGrafter"/>
</dbReference>
<evidence type="ECO:0000256" key="1">
    <source>
        <dbReference type="ARBA" id="ARBA00004123"/>
    </source>
</evidence>
<accession>A0AA89C231</accession>
<dbReference type="AlphaFoldDB" id="A0AA89C231"/>
<protein>
    <recommendedName>
        <fullName evidence="3">Mini-chromosome maintenance complex-binding protein</fullName>
    </recommendedName>
</protein>
<comment type="similarity">
    <text evidence="2">Belongs to the MCMBP family.</text>
</comment>
<dbReference type="GO" id="GO:0005634">
    <property type="term" value="C:nucleus"/>
    <property type="evidence" value="ECO:0007669"/>
    <property type="project" value="UniProtKB-SubCell"/>
</dbReference>
<feature type="region of interest" description="Disordered" evidence="5">
    <location>
        <begin position="43"/>
        <end position="125"/>
    </location>
</feature>
<evidence type="ECO:0000256" key="3">
    <source>
        <dbReference type="ARBA" id="ARBA00015405"/>
    </source>
</evidence>
<dbReference type="GO" id="GO:0003682">
    <property type="term" value="F:chromatin binding"/>
    <property type="evidence" value="ECO:0007669"/>
    <property type="project" value="TreeGrafter"/>
</dbReference>
<dbReference type="EMBL" id="VSWD01000008">
    <property type="protein sequence ID" value="KAK3096183.1"/>
    <property type="molecule type" value="Genomic_DNA"/>
</dbReference>
<organism evidence="6 7">
    <name type="scientific">Pinctada imbricata</name>
    <name type="common">Atlantic pearl-oyster</name>
    <name type="synonym">Pinctada martensii</name>
    <dbReference type="NCBI Taxonomy" id="66713"/>
    <lineage>
        <taxon>Eukaryota</taxon>
        <taxon>Metazoa</taxon>
        <taxon>Spiralia</taxon>
        <taxon>Lophotrochozoa</taxon>
        <taxon>Mollusca</taxon>
        <taxon>Bivalvia</taxon>
        <taxon>Autobranchia</taxon>
        <taxon>Pteriomorphia</taxon>
        <taxon>Pterioida</taxon>
        <taxon>Pterioidea</taxon>
        <taxon>Pteriidae</taxon>
        <taxon>Pinctada</taxon>
    </lineage>
</organism>
<dbReference type="InterPro" id="IPR019140">
    <property type="entry name" value="MCM_complex-bd"/>
</dbReference>
<feature type="compositionally biased region" description="Polar residues" evidence="5">
    <location>
        <begin position="73"/>
        <end position="100"/>
    </location>
</feature>
<gene>
    <name evidence="6" type="ORF">FSP39_024135</name>
</gene>
<dbReference type="PANTHER" id="PTHR13489">
    <property type="entry name" value="MINI-CHROMOSOME MAINTENANCE COMPLEX-BINDING PROTEIN"/>
    <property type="match status" value="1"/>
</dbReference>
<evidence type="ECO:0000256" key="5">
    <source>
        <dbReference type="SAM" id="MobiDB-lite"/>
    </source>
</evidence>